<dbReference type="Proteomes" id="UP000502756">
    <property type="component" value="Chromosome"/>
</dbReference>
<keyword evidence="6" id="KW-1185">Reference proteome</keyword>
<dbReference type="PANTHER" id="PTHR43280:SF32">
    <property type="entry name" value="TRANSCRIPTIONAL REGULATORY PROTEIN"/>
    <property type="match status" value="1"/>
</dbReference>
<keyword evidence="1" id="KW-0805">Transcription regulation</keyword>
<dbReference type="AlphaFoldDB" id="A0A6M5Y8J8"/>
<accession>A0A6M5Y8J8</accession>
<dbReference type="InterPro" id="IPR018060">
    <property type="entry name" value="HTH_AraC"/>
</dbReference>
<dbReference type="InterPro" id="IPR020449">
    <property type="entry name" value="Tscrpt_reg_AraC-type_HTH"/>
</dbReference>
<gene>
    <name evidence="5" type="ORF">HNV11_09405</name>
</gene>
<organism evidence="5 6">
    <name type="scientific">Spirosoma taeanense</name>
    <dbReference type="NCBI Taxonomy" id="2735870"/>
    <lineage>
        <taxon>Bacteria</taxon>
        <taxon>Pseudomonadati</taxon>
        <taxon>Bacteroidota</taxon>
        <taxon>Cytophagia</taxon>
        <taxon>Cytophagales</taxon>
        <taxon>Cytophagaceae</taxon>
        <taxon>Spirosoma</taxon>
    </lineage>
</organism>
<dbReference type="GO" id="GO:0003700">
    <property type="term" value="F:DNA-binding transcription factor activity"/>
    <property type="evidence" value="ECO:0007669"/>
    <property type="project" value="InterPro"/>
</dbReference>
<evidence type="ECO:0000313" key="6">
    <source>
        <dbReference type="Proteomes" id="UP000502756"/>
    </source>
</evidence>
<dbReference type="PRINTS" id="PR00032">
    <property type="entry name" value="HTHARAC"/>
</dbReference>
<dbReference type="Pfam" id="PF12833">
    <property type="entry name" value="HTH_18"/>
    <property type="match status" value="1"/>
</dbReference>
<evidence type="ECO:0000259" key="4">
    <source>
        <dbReference type="PROSITE" id="PS01124"/>
    </source>
</evidence>
<dbReference type="EMBL" id="CP053435">
    <property type="protein sequence ID" value="QJW89581.1"/>
    <property type="molecule type" value="Genomic_DNA"/>
</dbReference>
<keyword evidence="3" id="KW-0804">Transcription</keyword>
<dbReference type="KEGG" id="stae:HNV11_09405"/>
<dbReference type="PROSITE" id="PS01124">
    <property type="entry name" value="HTH_ARAC_FAMILY_2"/>
    <property type="match status" value="1"/>
</dbReference>
<protein>
    <submittedName>
        <fullName evidence="5">AraC family transcriptional regulator</fullName>
    </submittedName>
</protein>
<evidence type="ECO:0000313" key="5">
    <source>
        <dbReference type="EMBL" id="QJW89581.1"/>
    </source>
</evidence>
<evidence type="ECO:0000256" key="3">
    <source>
        <dbReference type="ARBA" id="ARBA00023163"/>
    </source>
</evidence>
<evidence type="ECO:0000256" key="1">
    <source>
        <dbReference type="ARBA" id="ARBA00023015"/>
    </source>
</evidence>
<dbReference type="InterPro" id="IPR009057">
    <property type="entry name" value="Homeodomain-like_sf"/>
</dbReference>
<evidence type="ECO:0000256" key="2">
    <source>
        <dbReference type="ARBA" id="ARBA00023125"/>
    </source>
</evidence>
<sequence>MDKIRKLQSVGQFNAERGQRVLHPLVSVLDQSQSRPVQTGRWLSELYIVFLKQDKCAPLVYGRQHYDYDEGTMLFIAPGQVFGLEEDEAESIQPTGWALAFHPDLIRGTALSQHMKEYSFFAYEANEALHLSDRERALVVECFRKIGDELAYPIDKHSKRLIATNIELLLNYCVRFYDRQFITRDHVHKDVLVRFEALLDDYFGSNKPQTGGLPTVRYCAEQLHLSANYFGDLVKKETGQSAQDYIQTKVIELSKERMFDLSKSISEIAYEMGFKYPQHFTRLFKQRVGQSPNEYRRTAAADGRERLLN</sequence>
<name>A0A6M5Y8J8_9BACT</name>
<dbReference type="GO" id="GO:0043565">
    <property type="term" value="F:sequence-specific DNA binding"/>
    <property type="evidence" value="ECO:0007669"/>
    <property type="project" value="InterPro"/>
</dbReference>
<keyword evidence="2" id="KW-0238">DNA-binding</keyword>
<proteinExistence type="predicted"/>
<dbReference type="Gene3D" id="1.10.10.60">
    <property type="entry name" value="Homeodomain-like"/>
    <property type="match status" value="2"/>
</dbReference>
<dbReference type="SUPFAM" id="SSF46689">
    <property type="entry name" value="Homeodomain-like"/>
    <property type="match status" value="1"/>
</dbReference>
<dbReference type="SMART" id="SM00342">
    <property type="entry name" value="HTH_ARAC"/>
    <property type="match status" value="1"/>
</dbReference>
<reference evidence="5 6" key="1">
    <citation type="submission" date="2020-05" db="EMBL/GenBank/DDBJ databases">
        <title>Genome sequencing of Spirosoma sp. TS118.</title>
        <authorList>
            <person name="Lee J.-H."/>
            <person name="Jeong S."/>
            <person name="Zhao L."/>
            <person name="Jung J.-H."/>
            <person name="Kim M.-K."/>
            <person name="Lim S."/>
        </authorList>
    </citation>
    <scope>NUCLEOTIDE SEQUENCE [LARGE SCALE GENOMIC DNA]</scope>
    <source>
        <strain evidence="5 6">TS118</strain>
    </source>
</reference>
<feature type="domain" description="HTH araC/xylS-type" evidence="4">
    <location>
        <begin position="197"/>
        <end position="298"/>
    </location>
</feature>
<dbReference type="RefSeq" id="WP_171739420.1">
    <property type="nucleotide sequence ID" value="NZ_CP053435.1"/>
</dbReference>
<dbReference type="PANTHER" id="PTHR43280">
    <property type="entry name" value="ARAC-FAMILY TRANSCRIPTIONAL REGULATOR"/>
    <property type="match status" value="1"/>
</dbReference>